<keyword evidence="2" id="KW-0812">Transmembrane</keyword>
<dbReference type="EMBL" id="BKAJ01000242">
    <property type="protein sequence ID" value="GEP61643.1"/>
    <property type="molecule type" value="Genomic_DNA"/>
</dbReference>
<sequence length="91" mass="9651">MEIDTGLSGASATVQETRESVPPHSAGLPAGGKSKRRLPKFIAVWLRKAKRHWLLIAIATFLSGVAFGADVIKKGKDALEAVGLLRSEALS</sequence>
<proteinExistence type="predicted"/>
<gene>
    <name evidence="3" type="ORF">RSO01_88090</name>
</gene>
<protein>
    <submittedName>
        <fullName evidence="3">Uncharacterized protein</fullName>
    </submittedName>
</protein>
<comment type="caution">
    <text evidence="3">The sequence shown here is derived from an EMBL/GenBank/DDBJ whole genome shotgun (WGS) entry which is preliminary data.</text>
</comment>
<keyword evidence="2" id="KW-0472">Membrane</keyword>
<dbReference type="AlphaFoldDB" id="A0A512NRS4"/>
<evidence type="ECO:0000313" key="3">
    <source>
        <dbReference type="EMBL" id="GEP61643.1"/>
    </source>
</evidence>
<evidence type="ECO:0000256" key="1">
    <source>
        <dbReference type="SAM" id="MobiDB-lite"/>
    </source>
</evidence>
<evidence type="ECO:0000313" key="4">
    <source>
        <dbReference type="Proteomes" id="UP000321058"/>
    </source>
</evidence>
<feature type="transmembrane region" description="Helical" evidence="2">
    <location>
        <begin position="53"/>
        <end position="72"/>
    </location>
</feature>
<accession>A0A512NRS4</accession>
<keyword evidence="2" id="KW-1133">Transmembrane helix</keyword>
<organism evidence="3 4">
    <name type="scientific">Reyranella soli</name>
    <dbReference type="NCBI Taxonomy" id="1230389"/>
    <lineage>
        <taxon>Bacteria</taxon>
        <taxon>Pseudomonadati</taxon>
        <taxon>Pseudomonadota</taxon>
        <taxon>Alphaproteobacteria</taxon>
        <taxon>Hyphomicrobiales</taxon>
        <taxon>Reyranellaceae</taxon>
        <taxon>Reyranella</taxon>
    </lineage>
</organism>
<evidence type="ECO:0000256" key="2">
    <source>
        <dbReference type="SAM" id="Phobius"/>
    </source>
</evidence>
<feature type="region of interest" description="Disordered" evidence="1">
    <location>
        <begin position="1"/>
        <end position="34"/>
    </location>
</feature>
<reference evidence="3 4" key="1">
    <citation type="submission" date="2019-07" db="EMBL/GenBank/DDBJ databases">
        <title>Whole genome shotgun sequence of Reyranella soli NBRC 108950.</title>
        <authorList>
            <person name="Hosoyama A."/>
            <person name="Uohara A."/>
            <person name="Ohji S."/>
            <person name="Ichikawa N."/>
        </authorList>
    </citation>
    <scope>NUCLEOTIDE SEQUENCE [LARGE SCALE GENOMIC DNA]</scope>
    <source>
        <strain evidence="3 4">NBRC 108950</strain>
    </source>
</reference>
<dbReference type="Proteomes" id="UP000321058">
    <property type="component" value="Unassembled WGS sequence"/>
</dbReference>
<dbReference type="RefSeq" id="WP_147156926.1">
    <property type="nucleotide sequence ID" value="NZ_BKAJ01000242.1"/>
</dbReference>
<name>A0A512NRS4_9HYPH</name>
<keyword evidence="4" id="KW-1185">Reference proteome</keyword>